<evidence type="ECO:0000313" key="3">
    <source>
        <dbReference type="Proteomes" id="UP000054018"/>
    </source>
</evidence>
<dbReference type="HOGENOM" id="CLU_2400518_0_0_1"/>
<dbReference type="Proteomes" id="UP000054018">
    <property type="component" value="Unassembled WGS sequence"/>
</dbReference>
<dbReference type="OrthoDB" id="21557at2759"/>
<evidence type="ECO:0000313" key="2">
    <source>
        <dbReference type="EMBL" id="KIK26544.1"/>
    </source>
</evidence>
<gene>
    <name evidence="2" type="ORF">PISMIDRAFT_675925</name>
</gene>
<feature type="compositionally biased region" description="Polar residues" evidence="1">
    <location>
        <begin position="27"/>
        <end position="42"/>
    </location>
</feature>
<accession>A0A0C9ZKN7</accession>
<dbReference type="STRING" id="765257.A0A0C9ZKN7"/>
<reference evidence="2 3" key="1">
    <citation type="submission" date="2014-04" db="EMBL/GenBank/DDBJ databases">
        <authorList>
            <consortium name="DOE Joint Genome Institute"/>
            <person name="Kuo A."/>
            <person name="Kohler A."/>
            <person name="Costa M.D."/>
            <person name="Nagy L.G."/>
            <person name="Floudas D."/>
            <person name="Copeland A."/>
            <person name="Barry K.W."/>
            <person name="Cichocki N."/>
            <person name="Veneault-Fourrey C."/>
            <person name="LaButti K."/>
            <person name="Lindquist E.A."/>
            <person name="Lipzen A."/>
            <person name="Lundell T."/>
            <person name="Morin E."/>
            <person name="Murat C."/>
            <person name="Sun H."/>
            <person name="Tunlid A."/>
            <person name="Henrissat B."/>
            <person name="Grigoriev I.V."/>
            <person name="Hibbett D.S."/>
            <person name="Martin F."/>
            <person name="Nordberg H.P."/>
            <person name="Cantor M.N."/>
            <person name="Hua S.X."/>
        </authorList>
    </citation>
    <scope>NUCLEOTIDE SEQUENCE [LARGE SCALE GENOMIC DNA]</scope>
    <source>
        <strain evidence="2 3">441</strain>
    </source>
</reference>
<protein>
    <submittedName>
        <fullName evidence="2">Uncharacterized protein</fullName>
    </submittedName>
</protein>
<dbReference type="AlphaFoldDB" id="A0A0C9ZKN7"/>
<feature type="region of interest" description="Disordered" evidence="1">
    <location>
        <begin position="1"/>
        <end position="93"/>
    </location>
</feature>
<proteinExistence type="predicted"/>
<name>A0A0C9ZKN7_9AGAM</name>
<sequence>MGIGTGSRRAAARGTLKTKLPIETIRSDSPLQGSENGNFSDDNSGAKVKAKSKGKNTDDDEFNLKRKQPVSPQTSPTKKPKKQKTAGKSPVSP</sequence>
<reference evidence="3" key="2">
    <citation type="submission" date="2015-01" db="EMBL/GenBank/DDBJ databases">
        <title>Evolutionary Origins and Diversification of the Mycorrhizal Mutualists.</title>
        <authorList>
            <consortium name="DOE Joint Genome Institute"/>
            <consortium name="Mycorrhizal Genomics Consortium"/>
            <person name="Kohler A."/>
            <person name="Kuo A."/>
            <person name="Nagy L.G."/>
            <person name="Floudas D."/>
            <person name="Copeland A."/>
            <person name="Barry K.W."/>
            <person name="Cichocki N."/>
            <person name="Veneault-Fourrey C."/>
            <person name="LaButti K."/>
            <person name="Lindquist E.A."/>
            <person name="Lipzen A."/>
            <person name="Lundell T."/>
            <person name="Morin E."/>
            <person name="Murat C."/>
            <person name="Riley R."/>
            <person name="Ohm R."/>
            <person name="Sun H."/>
            <person name="Tunlid A."/>
            <person name="Henrissat B."/>
            <person name="Grigoriev I.V."/>
            <person name="Hibbett D.S."/>
            <person name="Martin F."/>
        </authorList>
    </citation>
    <scope>NUCLEOTIDE SEQUENCE [LARGE SCALE GENOMIC DNA]</scope>
    <source>
        <strain evidence="3">441</strain>
    </source>
</reference>
<dbReference type="EMBL" id="KN833701">
    <property type="protein sequence ID" value="KIK26544.1"/>
    <property type="molecule type" value="Genomic_DNA"/>
</dbReference>
<keyword evidence="3" id="KW-1185">Reference proteome</keyword>
<evidence type="ECO:0000256" key="1">
    <source>
        <dbReference type="SAM" id="MobiDB-lite"/>
    </source>
</evidence>
<organism evidence="2 3">
    <name type="scientific">Pisolithus microcarpus 441</name>
    <dbReference type="NCBI Taxonomy" id="765257"/>
    <lineage>
        <taxon>Eukaryota</taxon>
        <taxon>Fungi</taxon>
        <taxon>Dikarya</taxon>
        <taxon>Basidiomycota</taxon>
        <taxon>Agaricomycotina</taxon>
        <taxon>Agaricomycetes</taxon>
        <taxon>Agaricomycetidae</taxon>
        <taxon>Boletales</taxon>
        <taxon>Sclerodermatineae</taxon>
        <taxon>Pisolithaceae</taxon>
        <taxon>Pisolithus</taxon>
    </lineage>
</organism>